<keyword evidence="2" id="KW-1185">Reference proteome</keyword>
<evidence type="ECO:0000313" key="1">
    <source>
        <dbReference type="EMBL" id="KGF71561.1"/>
    </source>
</evidence>
<protein>
    <submittedName>
        <fullName evidence="1">Uncharacterized protein</fullName>
    </submittedName>
</protein>
<dbReference type="RefSeq" id="WP_036536378.1">
    <property type="nucleotide sequence ID" value="NZ_JJML01000064.1"/>
</dbReference>
<name>A0A098THP5_9CYAN</name>
<reference evidence="1 2" key="1">
    <citation type="journal article" date="2014" name="Mol. Ecol.">
        <title>Evolution of Synechococcus.</title>
        <authorList>
            <person name="Dvorak P."/>
            <person name="Casamatta D."/>
            <person name="Hasler P."/>
            <person name="Poulickova A."/>
            <person name="Ondrej V."/>
            <person name="Sanges R."/>
        </authorList>
    </citation>
    <scope>NUCLEOTIDE SEQUENCE [LARGE SCALE GENOMIC DNA]</scope>
    <source>
        <strain evidence="1 2">CAUP A 1101</strain>
    </source>
</reference>
<dbReference type="EMBL" id="JJML01000064">
    <property type="protein sequence ID" value="KGF71561.1"/>
    <property type="molecule type" value="Genomic_DNA"/>
</dbReference>
<dbReference type="OrthoDB" id="516099at2"/>
<sequence>MTAFSTSDIPSSINSLEKLAVWTTTILNELYPGTTAIEASGQAARVAEAGPFLITAVDPQQWRHIARISIPLNDPWRRGNAKIWTFAQDIGSASIPTEYKS</sequence>
<gene>
    <name evidence="1" type="ORF">DO97_17500</name>
</gene>
<accession>A0A098THP5</accession>
<dbReference type="Proteomes" id="UP000030170">
    <property type="component" value="Unassembled WGS sequence"/>
</dbReference>
<evidence type="ECO:0000313" key="2">
    <source>
        <dbReference type="Proteomes" id="UP000030170"/>
    </source>
</evidence>
<organism evidence="1 2">
    <name type="scientific">Neosynechococcus sphagnicola sy1</name>
    <dbReference type="NCBI Taxonomy" id="1497020"/>
    <lineage>
        <taxon>Bacteria</taxon>
        <taxon>Bacillati</taxon>
        <taxon>Cyanobacteriota</taxon>
        <taxon>Cyanophyceae</taxon>
        <taxon>Neosynechococcales</taxon>
        <taxon>Neosynechococcaceae</taxon>
        <taxon>Neosynechococcus</taxon>
    </lineage>
</organism>
<comment type="caution">
    <text evidence="1">The sequence shown here is derived from an EMBL/GenBank/DDBJ whole genome shotgun (WGS) entry which is preliminary data.</text>
</comment>
<dbReference type="AlphaFoldDB" id="A0A098THP5"/>
<proteinExistence type="predicted"/>